<feature type="compositionally biased region" description="Basic and acidic residues" evidence="1">
    <location>
        <begin position="23"/>
        <end position="34"/>
    </location>
</feature>
<sequence length="1263" mass="133516">MADKGCAATAGPPHYLALAGGPRNRDEQSHERAPKQRRQKAGPVHPAATVEGTDSGDETAAEVMRGYLNTAQRQRALESCLSTHFMPHEHQLNYATIGAAQKYSDTVKEEPTDHGLGPPSPQVGLAALETISTQEVLRQRKAHLVEHLKSLEALTHQLKVSHTMSGPALLRLSDRTSSPRQGPLVVTGRRLSRKRGAVPVTTVGQVLLLSGRALSAKKKWSGWACSPAAPQASTERPSAGAGAGAAPEAARLVEFEALHAFSHRLDTSGAIASLPLLRCSAGAVEECADGSGWRLRVSEDDCDEEVADAAGAPACSAGCQSAGASLQERNGWTLIFNSRDSCEEWQRAIRIACSAAKAQEAGRRRTHEEALAEYDADPEAWRRGALRRLTEAEQSAASASAPAGLRMVIRACDEAWSDARDLLDGALQQRPWHRDACEAVLEAALGPSGACAGRAWARWSGELSQNDGRTLLRWLDARRAAAHRMGVVYPALNAAIAGLSAELSLRTGEHLRRMSASLLGKELGVAARPRQAQLLGASSGASFTVPAASTLPVDLFALVCSCFPEAEDKEPVELLLSSRRVARFVIFEVQGALYRWLLETHQQIAEDVLGGRGPAAGSRERAKPLPPGVWAWLERVAALTRDIPGFQEQCTQWSARLSDAESSSSGMSRQPCADDRDELGRTALPLEWSLGPEAERFAELEGTLLWAACDVASLEWRRRALSETAAHGLKSLQDHLDGPLQGLRGMLEAAQFESLLRKLFHVCLAALVLRLSRRQCSQGATAMAVARQEAEYLCSYFQSQAARAVLAGAADAPPPPPPLEGGADLAEAGAPWGQPPWEFAMVAQVLQVVTESAMSSRRQSRSSGGSTPTGRITPGGPGTPGGAMDARSPGSAHAGAELRGGSLPSTQGLGQLVRVVQPERQLPLAELAAWFGDGPAGLRGCFEELPPSDGFGGAYLPPRAEDGPAGSRTPPRSPVQSMPPVIRSASWNSNDSRRRSSLIGGAASSAGPPPGRPCCWSPPGPGRRSRPGAWGRSGGGRCWRREGSCASCAWRRRGPTAPSAAWACGHRPRRASAGHRPRRPRGCAGGRSSPARGTAARRSSRCSSAGPRGRRWCWLILQAGRAEGGRAAQHHGAGAHLRPRAAGGARGELHVRRARRRAQAVRGEVRLPFAPVPVAPGPRGVVAAASGGGAPQGASPRGGADQRGRARGGGLRARRVPAGPAHLRGAGGAPRRPVEQREDQAAGRCPALVVERWREASASSGAA</sequence>
<dbReference type="EMBL" id="CAUYUJ010002531">
    <property type="protein sequence ID" value="CAK0801184.1"/>
    <property type="molecule type" value="Genomic_DNA"/>
</dbReference>
<feature type="region of interest" description="Disordered" evidence="1">
    <location>
        <begin position="853"/>
        <end position="905"/>
    </location>
</feature>
<reference evidence="2" key="1">
    <citation type="submission" date="2023-10" db="EMBL/GenBank/DDBJ databases">
        <authorList>
            <person name="Chen Y."/>
            <person name="Shah S."/>
            <person name="Dougan E. K."/>
            <person name="Thang M."/>
            <person name="Chan C."/>
        </authorList>
    </citation>
    <scope>NUCLEOTIDE SEQUENCE [LARGE SCALE GENOMIC DNA]</scope>
</reference>
<feature type="region of interest" description="Disordered" evidence="1">
    <location>
        <begin position="1184"/>
        <end position="1247"/>
    </location>
</feature>
<feature type="compositionally biased region" description="Basic residues" evidence="1">
    <location>
        <begin position="1066"/>
        <end position="1081"/>
    </location>
</feature>
<gene>
    <name evidence="2" type="ORF">PCOR1329_LOCUS9138</name>
</gene>
<feature type="compositionally biased region" description="Low complexity" evidence="1">
    <location>
        <begin position="997"/>
        <end position="1006"/>
    </location>
</feature>
<organism evidence="2 3">
    <name type="scientific">Prorocentrum cordatum</name>
    <dbReference type="NCBI Taxonomy" id="2364126"/>
    <lineage>
        <taxon>Eukaryota</taxon>
        <taxon>Sar</taxon>
        <taxon>Alveolata</taxon>
        <taxon>Dinophyceae</taxon>
        <taxon>Prorocentrales</taxon>
        <taxon>Prorocentraceae</taxon>
        <taxon>Prorocentrum</taxon>
    </lineage>
</organism>
<feature type="region of interest" description="Disordered" evidence="1">
    <location>
        <begin position="1056"/>
        <end position="1107"/>
    </location>
</feature>
<evidence type="ECO:0000313" key="2">
    <source>
        <dbReference type="EMBL" id="CAK0801184.1"/>
    </source>
</evidence>
<name>A0ABN9QD52_9DINO</name>
<feature type="compositionally biased region" description="Low complexity" evidence="1">
    <location>
        <begin position="1086"/>
        <end position="1107"/>
    </location>
</feature>
<accession>A0ABN9QD52</accession>
<keyword evidence="3" id="KW-1185">Reference proteome</keyword>
<evidence type="ECO:0000313" key="3">
    <source>
        <dbReference type="Proteomes" id="UP001189429"/>
    </source>
</evidence>
<feature type="compositionally biased region" description="Pro residues" evidence="1">
    <location>
        <begin position="1007"/>
        <end position="1021"/>
    </location>
</feature>
<feature type="region of interest" description="Disordered" evidence="1">
    <location>
        <begin position="1"/>
        <end position="58"/>
    </location>
</feature>
<feature type="region of interest" description="Disordered" evidence="1">
    <location>
        <begin position="808"/>
        <end position="830"/>
    </location>
</feature>
<protein>
    <submittedName>
        <fullName evidence="2">Uncharacterized protein</fullName>
    </submittedName>
</protein>
<comment type="caution">
    <text evidence="2">The sequence shown here is derived from an EMBL/GenBank/DDBJ whole genome shotgun (WGS) entry which is preliminary data.</text>
</comment>
<feature type="compositionally biased region" description="Low complexity" evidence="1">
    <location>
        <begin position="820"/>
        <end position="830"/>
    </location>
</feature>
<feature type="compositionally biased region" description="Basic and acidic residues" evidence="1">
    <location>
        <begin position="1232"/>
        <end position="1241"/>
    </location>
</feature>
<dbReference type="Proteomes" id="UP001189429">
    <property type="component" value="Unassembled WGS sequence"/>
</dbReference>
<feature type="compositionally biased region" description="Low complexity" evidence="1">
    <location>
        <begin position="855"/>
        <end position="872"/>
    </location>
</feature>
<evidence type="ECO:0000256" key="1">
    <source>
        <dbReference type="SAM" id="MobiDB-lite"/>
    </source>
</evidence>
<proteinExistence type="predicted"/>
<feature type="region of interest" description="Disordered" evidence="1">
    <location>
        <begin position="949"/>
        <end position="1039"/>
    </location>
</feature>